<dbReference type="Pfam" id="PF00149">
    <property type="entry name" value="Metallophos"/>
    <property type="match status" value="1"/>
</dbReference>
<dbReference type="GO" id="GO:0005737">
    <property type="term" value="C:cytoplasm"/>
    <property type="evidence" value="ECO:0007669"/>
    <property type="project" value="TreeGrafter"/>
</dbReference>
<feature type="domain" description="Calcineurin-like phosphoesterase" evidence="1">
    <location>
        <begin position="24"/>
        <end position="222"/>
    </location>
</feature>
<dbReference type="Gene3D" id="3.60.21.10">
    <property type="match status" value="1"/>
</dbReference>
<evidence type="ECO:0000313" key="2">
    <source>
        <dbReference type="EMBL" id="KAJ5070319.1"/>
    </source>
</evidence>
<sequence>MGVIFPNDIKSDLAQETYFQTEGLNTDFVVFSGDLLAFYAEVPMIGWERAVYFANFYQKKYSVVFGNHDYAGFYSPENTFIELDMKHEYSYSQKGPENIHGVSNYYLEVLGSDSNETKLILYFFDTGDSDCEGVLGWSCVYPDQIEWYKNISNYLKEKNNRTIPALAFFHIPLPEYMDVWNNNTCYGVKEEDISYWSKNTGLYQTFLEQGDVYGVFVGHDHENDFIGNYNGIYLAYGRKSGFGSYQPKLPKVQGTRIIRVEENLREIQTYIRNKDGEIETQEIHYPNSNEIQNICPN</sequence>
<keyword evidence="3" id="KW-1185">Reference proteome</keyword>
<dbReference type="SUPFAM" id="SSF56300">
    <property type="entry name" value="Metallo-dependent phosphatases"/>
    <property type="match status" value="1"/>
</dbReference>
<dbReference type="OrthoDB" id="783096at2759"/>
<name>A0A9Q0R933_ANAIG</name>
<reference evidence="2" key="1">
    <citation type="submission" date="2022-10" db="EMBL/GenBank/DDBJ databases">
        <title>Novel sulphate-reducing endosymbionts in the free-living metamonad Anaeramoeba.</title>
        <authorList>
            <person name="Jerlstrom-Hultqvist J."/>
            <person name="Cepicka I."/>
            <person name="Gallot-Lavallee L."/>
            <person name="Salas-Leiva D."/>
            <person name="Curtis B.A."/>
            <person name="Zahonova K."/>
            <person name="Pipaliya S."/>
            <person name="Dacks J."/>
            <person name="Roger A.J."/>
        </authorList>
    </citation>
    <scope>NUCLEOTIDE SEQUENCE</scope>
    <source>
        <strain evidence="2">BMAN</strain>
    </source>
</reference>
<protein>
    <recommendedName>
        <fullName evidence="1">Calcineurin-like phosphoesterase domain-containing protein</fullName>
    </recommendedName>
</protein>
<dbReference type="PANTHER" id="PTHR32440">
    <property type="entry name" value="PHOSPHATASE DCR2-RELATED-RELATED"/>
    <property type="match status" value="1"/>
</dbReference>
<accession>A0A9Q0R933</accession>
<dbReference type="Proteomes" id="UP001149090">
    <property type="component" value="Unassembled WGS sequence"/>
</dbReference>
<gene>
    <name evidence="2" type="ORF">M0811_10985</name>
</gene>
<dbReference type="CDD" id="cd07383">
    <property type="entry name" value="MPP_Dcr2"/>
    <property type="match status" value="1"/>
</dbReference>
<dbReference type="EMBL" id="JAPDFW010000096">
    <property type="protein sequence ID" value="KAJ5070319.1"/>
    <property type="molecule type" value="Genomic_DNA"/>
</dbReference>
<dbReference type="GO" id="GO:0016788">
    <property type="term" value="F:hydrolase activity, acting on ester bonds"/>
    <property type="evidence" value="ECO:0007669"/>
    <property type="project" value="TreeGrafter"/>
</dbReference>
<dbReference type="InterPro" id="IPR004843">
    <property type="entry name" value="Calcineurin-like_PHP"/>
</dbReference>
<comment type="caution">
    <text evidence="2">The sequence shown here is derived from an EMBL/GenBank/DDBJ whole genome shotgun (WGS) entry which is preliminary data.</text>
</comment>
<organism evidence="2 3">
    <name type="scientific">Anaeramoeba ignava</name>
    <name type="common">Anaerobic marine amoeba</name>
    <dbReference type="NCBI Taxonomy" id="1746090"/>
    <lineage>
        <taxon>Eukaryota</taxon>
        <taxon>Metamonada</taxon>
        <taxon>Anaeramoebidae</taxon>
        <taxon>Anaeramoeba</taxon>
    </lineage>
</organism>
<dbReference type="AlphaFoldDB" id="A0A9Q0R933"/>
<proteinExistence type="predicted"/>
<dbReference type="InterPro" id="IPR029052">
    <property type="entry name" value="Metallo-depent_PP-like"/>
</dbReference>
<evidence type="ECO:0000313" key="3">
    <source>
        <dbReference type="Proteomes" id="UP001149090"/>
    </source>
</evidence>
<dbReference type="PANTHER" id="PTHR32440:SF11">
    <property type="entry name" value="METALLOPHOSPHOESTERASE DOMAIN-CONTAINING PROTEIN"/>
    <property type="match status" value="1"/>
</dbReference>
<evidence type="ECO:0000259" key="1">
    <source>
        <dbReference type="Pfam" id="PF00149"/>
    </source>
</evidence>